<protein>
    <submittedName>
        <fullName evidence="2">RNA-binding protein 33</fullName>
    </submittedName>
</protein>
<organism evidence="2 3">
    <name type="scientific">Dissostichus eleginoides</name>
    <name type="common">Patagonian toothfish</name>
    <name type="synonym">Dissostichus amissus</name>
    <dbReference type="NCBI Taxonomy" id="100907"/>
    <lineage>
        <taxon>Eukaryota</taxon>
        <taxon>Metazoa</taxon>
        <taxon>Chordata</taxon>
        <taxon>Craniata</taxon>
        <taxon>Vertebrata</taxon>
        <taxon>Euteleostomi</taxon>
        <taxon>Actinopterygii</taxon>
        <taxon>Neopterygii</taxon>
        <taxon>Teleostei</taxon>
        <taxon>Neoteleostei</taxon>
        <taxon>Acanthomorphata</taxon>
        <taxon>Eupercaria</taxon>
        <taxon>Perciformes</taxon>
        <taxon>Notothenioidei</taxon>
        <taxon>Nototheniidae</taxon>
        <taxon>Dissostichus</taxon>
    </lineage>
</organism>
<feature type="region of interest" description="Disordered" evidence="1">
    <location>
        <begin position="184"/>
        <end position="205"/>
    </location>
</feature>
<accession>A0AAD9BJZ1</accession>
<dbReference type="AlphaFoldDB" id="A0AAD9BJZ1"/>
<proteinExistence type="predicted"/>
<evidence type="ECO:0000313" key="2">
    <source>
        <dbReference type="EMBL" id="KAK1885447.1"/>
    </source>
</evidence>
<evidence type="ECO:0000256" key="1">
    <source>
        <dbReference type="SAM" id="MobiDB-lite"/>
    </source>
</evidence>
<feature type="region of interest" description="Disordered" evidence="1">
    <location>
        <begin position="1"/>
        <end position="60"/>
    </location>
</feature>
<keyword evidence="3" id="KW-1185">Reference proteome</keyword>
<dbReference type="Proteomes" id="UP001228049">
    <property type="component" value="Unassembled WGS sequence"/>
</dbReference>
<feature type="region of interest" description="Disordered" evidence="1">
    <location>
        <begin position="91"/>
        <end position="162"/>
    </location>
</feature>
<dbReference type="EMBL" id="JASDAP010000021">
    <property type="protein sequence ID" value="KAK1885447.1"/>
    <property type="molecule type" value="Genomic_DNA"/>
</dbReference>
<feature type="compositionally biased region" description="Acidic residues" evidence="1">
    <location>
        <begin position="28"/>
        <end position="41"/>
    </location>
</feature>
<dbReference type="PANTHER" id="PTHR22014">
    <property type="entry name" value="RNA-BINDING PROTEIN 33"/>
    <property type="match status" value="1"/>
</dbReference>
<feature type="compositionally biased region" description="Pro residues" evidence="1">
    <location>
        <begin position="146"/>
        <end position="156"/>
    </location>
</feature>
<feature type="compositionally biased region" description="Polar residues" evidence="1">
    <location>
        <begin position="320"/>
        <end position="337"/>
    </location>
</feature>
<name>A0AAD9BJZ1_DISEL</name>
<dbReference type="PANTHER" id="PTHR22014:SF2">
    <property type="entry name" value="RNA-BINDING PROTEIN 33"/>
    <property type="match status" value="1"/>
</dbReference>
<feature type="non-terminal residue" evidence="2">
    <location>
        <position position="611"/>
    </location>
</feature>
<feature type="region of interest" description="Disordered" evidence="1">
    <location>
        <begin position="559"/>
        <end position="581"/>
    </location>
</feature>
<evidence type="ECO:0000313" key="3">
    <source>
        <dbReference type="Proteomes" id="UP001228049"/>
    </source>
</evidence>
<feature type="region of interest" description="Disordered" evidence="1">
    <location>
        <begin position="250"/>
        <end position="337"/>
    </location>
</feature>
<comment type="caution">
    <text evidence="2">The sequence shown here is derived from an EMBL/GenBank/DDBJ whole genome shotgun (WGS) entry which is preliminary data.</text>
</comment>
<gene>
    <name evidence="2" type="ORF">KUDE01_031641</name>
</gene>
<sequence>MTENTQEYGFGEYDKPGAERSRRRRGEDDDLGSDLEEDLLGEDWLSGKKNPSEVSDEELNDDLLQSDDEEVTMSGQGVNVNATVSLGASSQVAEYAEDVPHQQQMHSQHHPSRPRGPPPFQDHGRAITQQPLQPLIPQHMAHRSPPMRPQMEPPPRMMKGQRHPLCKGPGDFQQHMSGNFGQSQRPLHHMEPFRNQPSQGPQDREPLFMSERAESTRFPGQHMFDHQGPNSLMNRPTFNQPGLGLFPREPPRPNLPPHQGHQGMVGMNQQGPPNQPRPFMGPRQPFGQQGNLFPPPDVQFGMQGLMGPPQVHGGPRQMSPRPQNPQQRNMSNRQRMNTPMSKQMQHRNSNLRELPVAPANTNMNINNARPAANMESQTPGGRTVVRKEIPRTPLDPNEDEETRQYRLKIEEQKRLREEILKTKEMRRQMQAGRRNSVQIRPGAQIQTVPQKNIPVTPQIQTPGPPQTGAKRTVMQRTKSVEDQQVPQKVRVVKLSGAGVGVGVGNPVQQQQQGTWTASPLTQRKVTMAGQQGPVAAAPAGRGVTPQQNRVVVSARGRGRGVAPIGRGRPMSTRQSPKAAETERCTVSIEGLSSSTTDAQLQNLLRSIGPIE</sequence>
<dbReference type="GO" id="GO:0003723">
    <property type="term" value="F:RNA binding"/>
    <property type="evidence" value="ECO:0007669"/>
    <property type="project" value="TreeGrafter"/>
</dbReference>
<dbReference type="InterPro" id="IPR039878">
    <property type="entry name" value="RBM33"/>
</dbReference>
<reference evidence="2" key="1">
    <citation type="submission" date="2023-04" db="EMBL/GenBank/DDBJ databases">
        <title>Chromosome-level genome of Chaenocephalus aceratus.</title>
        <authorList>
            <person name="Park H."/>
        </authorList>
    </citation>
    <scope>NUCLEOTIDE SEQUENCE</scope>
    <source>
        <strain evidence="2">DE</strain>
        <tissue evidence="2">Muscle</tissue>
    </source>
</reference>
<feature type="compositionally biased region" description="Low complexity" evidence="1">
    <location>
        <begin position="129"/>
        <end position="138"/>
    </location>
</feature>